<proteinExistence type="predicted"/>
<reference evidence="1 2" key="1">
    <citation type="submission" date="2018-04" db="EMBL/GenBank/DDBJ databases">
        <title>WGS assembly of Panicum hallii var. hallii HAL2.</title>
        <authorList>
            <person name="Lovell J."/>
            <person name="Jenkins J."/>
            <person name="Lowry D."/>
            <person name="Mamidi S."/>
            <person name="Sreedasyam A."/>
            <person name="Weng X."/>
            <person name="Barry K."/>
            <person name="Bonette J."/>
            <person name="Campitelli B."/>
            <person name="Daum C."/>
            <person name="Gordon S."/>
            <person name="Gould B."/>
            <person name="Lipzen A."/>
            <person name="MacQueen A."/>
            <person name="Palacio-Mejia J."/>
            <person name="Plott C."/>
            <person name="Shakirov E."/>
            <person name="Shu S."/>
            <person name="Yoshinaga Y."/>
            <person name="Zane M."/>
            <person name="Rokhsar D."/>
            <person name="Grimwood J."/>
            <person name="Schmutz J."/>
            <person name="Juenger T."/>
        </authorList>
    </citation>
    <scope>NUCLEOTIDE SEQUENCE [LARGE SCALE GENOMIC DNA]</scope>
    <source>
        <strain evidence="2">cv. HAL2</strain>
    </source>
</reference>
<evidence type="ECO:0000313" key="2">
    <source>
        <dbReference type="Proteomes" id="UP000244336"/>
    </source>
</evidence>
<dbReference type="Proteomes" id="UP000244336">
    <property type="component" value="Chromosome 2"/>
</dbReference>
<dbReference type="Gramene" id="PUZ70762">
    <property type="protein sequence ID" value="PUZ70762"/>
    <property type="gene ID" value="GQ55_2G260300"/>
</dbReference>
<evidence type="ECO:0000313" key="1">
    <source>
        <dbReference type="EMBL" id="PUZ70762.1"/>
    </source>
</evidence>
<accession>A0A2T7ESG0</accession>
<gene>
    <name evidence="1" type="ORF">GQ55_2G260300</name>
</gene>
<name>A0A2T7ESG0_9POAL</name>
<dbReference type="AlphaFoldDB" id="A0A2T7ESG0"/>
<sequence>MTRLTLMSFCSFVSRSAVLRKLTGYQMIKTYSLFFMRWLIWTFKEAMGDEEKLDNPRSSLIIQ</sequence>
<keyword evidence="2" id="KW-1185">Reference proteome</keyword>
<dbReference type="EMBL" id="CM009750">
    <property type="protein sequence ID" value="PUZ70762.1"/>
    <property type="molecule type" value="Genomic_DNA"/>
</dbReference>
<organism evidence="1 2">
    <name type="scientific">Panicum hallii var. hallii</name>
    <dbReference type="NCBI Taxonomy" id="1504633"/>
    <lineage>
        <taxon>Eukaryota</taxon>
        <taxon>Viridiplantae</taxon>
        <taxon>Streptophyta</taxon>
        <taxon>Embryophyta</taxon>
        <taxon>Tracheophyta</taxon>
        <taxon>Spermatophyta</taxon>
        <taxon>Magnoliopsida</taxon>
        <taxon>Liliopsida</taxon>
        <taxon>Poales</taxon>
        <taxon>Poaceae</taxon>
        <taxon>PACMAD clade</taxon>
        <taxon>Panicoideae</taxon>
        <taxon>Panicodae</taxon>
        <taxon>Paniceae</taxon>
        <taxon>Panicinae</taxon>
        <taxon>Panicum</taxon>
        <taxon>Panicum sect. Panicum</taxon>
    </lineage>
</organism>
<protein>
    <submittedName>
        <fullName evidence="1">Uncharacterized protein</fullName>
    </submittedName>
</protein>